<evidence type="ECO:0000313" key="7">
    <source>
        <dbReference type="Proteomes" id="UP000070700"/>
    </source>
</evidence>
<evidence type="ECO:0000256" key="3">
    <source>
        <dbReference type="ARBA" id="ARBA00022827"/>
    </source>
</evidence>
<evidence type="ECO:0000256" key="1">
    <source>
        <dbReference type="ARBA" id="ARBA00009183"/>
    </source>
</evidence>
<accession>A0A194XE62</accession>
<dbReference type="Pfam" id="PF00743">
    <property type="entry name" value="FMO-like"/>
    <property type="match status" value="1"/>
</dbReference>
<proteinExistence type="inferred from homology"/>
<evidence type="ECO:0000313" key="6">
    <source>
        <dbReference type="EMBL" id="KUJ18470.1"/>
    </source>
</evidence>
<reference evidence="6 7" key="1">
    <citation type="submission" date="2015-10" db="EMBL/GenBank/DDBJ databases">
        <title>Full genome of DAOMC 229536 Phialocephala scopiformis, a fungal endophyte of spruce producing the potent anti-insectan compound rugulosin.</title>
        <authorList>
            <consortium name="DOE Joint Genome Institute"/>
            <person name="Walker A.K."/>
            <person name="Frasz S.L."/>
            <person name="Seifert K.A."/>
            <person name="Miller J.D."/>
            <person name="Mondo S.J."/>
            <person name="Labutti K."/>
            <person name="Lipzen A."/>
            <person name="Dockter R."/>
            <person name="Kennedy M."/>
            <person name="Grigoriev I.V."/>
            <person name="Spatafora J.W."/>
        </authorList>
    </citation>
    <scope>NUCLEOTIDE SEQUENCE [LARGE SCALE GENOMIC DNA]</scope>
    <source>
        <strain evidence="6 7">CBS 120377</strain>
    </source>
</reference>
<keyword evidence="5" id="KW-0560">Oxidoreductase</keyword>
<keyword evidence="2" id="KW-0285">Flavoprotein</keyword>
<dbReference type="GO" id="GO:0050660">
    <property type="term" value="F:flavin adenine dinucleotide binding"/>
    <property type="evidence" value="ECO:0007669"/>
    <property type="project" value="InterPro"/>
</dbReference>
<evidence type="ECO:0000256" key="5">
    <source>
        <dbReference type="ARBA" id="ARBA00023002"/>
    </source>
</evidence>
<dbReference type="SUPFAM" id="SSF51905">
    <property type="entry name" value="FAD/NAD(P)-binding domain"/>
    <property type="match status" value="1"/>
</dbReference>
<dbReference type="RefSeq" id="XP_018072825.1">
    <property type="nucleotide sequence ID" value="XM_018214703.1"/>
</dbReference>
<name>A0A194XE62_MOLSC</name>
<dbReference type="InterPro" id="IPR000960">
    <property type="entry name" value="Flavin_mOase"/>
</dbReference>
<dbReference type="EMBL" id="KQ947412">
    <property type="protein sequence ID" value="KUJ18470.1"/>
    <property type="molecule type" value="Genomic_DNA"/>
</dbReference>
<comment type="similarity">
    <text evidence="1">Belongs to the FMO family.</text>
</comment>
<dbReference type="GO" id="GO:0050661">
    <property type="term" value="F:NADP binding"/>
    <property type="evidence" value="ECO:0007669"/>
    <property type="project" value="InterPro"/>
</dbReference>
<sequence>MASTSAAKRVVVIGAGWAGLAAAKTYLEIDPKVQLTIFDSERHLGGVWNKDRCFPGFLADSPTGLFDLSDLPMRDAIGMKDWSDLPGDKVYEYLKAYAKKFSLVERMRLGTRVLRVSRHLDKKAWDIEIENSGEVLTFDKVIVAAGLNSKPLWPDLPIDDFEGIVMHSKDIGMRHSELTSEKTHSVTVYGGCKSAVDAIILCLDAGKKVDWVIRDTGNGPGMMVQIRSLFGIHGARFAGRWKNILSPSIFSTDTFWYRFLHSGKSRLGNFICKRIWKKASTVPYTMEPYKTKSSNMEKLMPETKDSLFFTASLVGLHGNKKFVDELHSENLLKVHRASITSMRESNIALSNGEILNSDTVVFATGWDNKSELFDPADCLKLGITTDSTNEDEVTMKYWQTLGDKAEKYVVDLLPVLKNPPPHFTRPVPHTPYRLYRYILPPSLAAQDDRSLVFLGLVTSVQTSIYAEVSALWGIGWMEGLLNVTKSKDEMDYDIAKVNAWSERRYLSRGRQRQIASVEIQDITDILMKGMGLKVYRKSNFLSETFVPIRAQDYRGIVREFLNKSACRSV</sequence>
<protein>
    <submittedName>
        <fullName evidence="6">FAD/NAD(P)-binding domain-containing protein</fullName>
    </submittedName>
</protein>
<dbReference type="Gene3D" id="3.50.50.60">
    <property type="entry name" value="FAD/NAD(P)-binding domain"/>
    <property type="match status" value="1"/>
</dbReference>
<dbReference type="InParanoid" id="A0A194XE62"/>
<keyword evidence="4" id="KW-0521">NADP</keyword>
<dbReference type="AlphaFoldDB" id="A0A194XE62"/>
<organism evidence="6 7">
    <name type="scientific">Mollisia scopiformis</name>
    <name type="common">Conifer needle endophyte fungus</name>
    <name type="synonym">Phialocephala scopiformis</name>
    <dbReference type="NCBI Taxonomy" id="149040"/>
    <lineage>
        <taxon>Eukaryota</taxon>
        <taxon>Fungi</taxon>
        <taxon>Dikarya</taxon>
        <taxon>Ascomycota</taxon>
        <taxon>Pezizomycotina</taxon>
        <taxon>Leotiomycetes</taxon>
        <taxon>Helotiales</taxon>
        <taxon>Mollisiaceae</taxon>
        <taxon>Mollisia</taxon>
    </lineage>
</organism>
<dbReference type="InterPro" id="IPR036188">
    <property type="entry name" value="FAD/NAD-bd_sf"/>
</dbReference>
<dbReference type="InterPro" id="IPR050346">
    <property type="entry name" value="FMO-like"/>
</dbReference>
<dbReference type="GO" id="GO:0004499">
    <property type="term" value="F:N,N-dimethylaniline monooxygenase activity"/>
    <property type="evidence" value="ECO:0007669"/>
    <property type="project" value="InterPro"/>
</dbReference>
<keyword evidence="3" id="KW-0274">FAD</keyword>
<evidence type="ECO:0000256" key="2">
    <source>
        <dbReference type="ARBA" id="ARBA00022630"/>
    </source>
</evidence>
<dbReference type="PANTHER" id="PTHR23023">
    <property type="entry name" value="DIMETHYLANILINE MONOOXYGENASE"/>
    <property type="match status" value="1"/>
</dbReference>
<dbReference type="OrthoDB" id="2915840at2759"/>
<keyword evidence="7" id="KW-1185">Reference proteome</keyword>
<dbReference type="InterPro" id="IPR020946">
    <property type="entry name" value="Flavin_mOase-like"/>
</dbReference>
<dbReference type="KEGG" id="psco:LY89DRAFT_683447"/>
<evidence type="ECO:0000256" key="4">
    <source>
        <dbReference type="ARBA" id="ARBA00022857"/>
    </source>
</evidence>
<dbReference type="Proteomes" id="UP000070700">
    <property type="component" value="Unassembled WGS sequence"/>
</dbReference>
<dbReference type="GeneID" id="28824429"/>
<dbReference type="PIRSF" id="PIRSF000332">
    <property type="entry name" value="FMO"/>
    <property type="match status" value="1"/>
</dbReference>
<gene>
    <name evidence="6" type="ORF">LY89DRAFT_683447</name>
</gene>